<organism evidence="1 2">
    <name type="scientific">Bradyrhizobium diazoefficiens SEMIA 5080</name>
    <dbReference type="NCBI Taxonomy" id="754504"/>
    <lineage>
        <taxon>Bacteria</taxon>
        <taxon>Pseudomonadati</taxon>
        <taxon>Pseudomonadota</taxon>
        <taxon>Alphaproteobacteria</taxon>
        <taxon>Hyphomicrobiales</taxon>
        <taxon>Nitrobacteraceae</taxon>
        <taxon>Bradyrhizobium</taxon>
    </lineage>
</organism>
<evidence type="ECO:0008006" key="3">
    <source>
        <dbReference type="Google" id="ProtNLM"/>
    </source>
</evidence>
<evidence type="ECO:0000313" key="2">
    <source>
        <dbReference type="Proteomes" id="UP000024900"/>
    </source>
</evidence>
<reference evidence="1 2" key="1">
    <citation type="journal article" date="2014" name="BMC Genomics">
        <title>Comparative genomics of Bradyrhizobium japonicum CPAC 15 and Bradyrhizobium diazoefficiens CPAC 7: elite model strains for understanding symbiotic performance with soybean.</title>
        <authorList>
            <person name="Siqueira A.F."/>
            <person name="Ormeno-Orrillo E."/>
            <person name="Souza R.C."/>
            <person name="Rodrigues E.P."/>
            <person name="Almeida L.G."/>
            <person name="Barcellos F.G."/>
            <person name="Batista J.S."/>
            <person name="Nakatami A.S."/>
            <person name="Martinez-Romero E."/>
            <person name="Vasconcelos A.T."/>
            <person name="Hungria M."/>
        </authorList>
    </citation>
    <scope>NUCLEOTIDE SEQUENCE [LARGE SCALE GENOMIC DNA]</scope>
    <source>
        <strain evidence="1 2">SEMIA 5080</strain>
    </source>
</reference>
<name>A0A837CR98_9BRAD</name>
<protein>
    <recommendedName>
        <fullName evidence="3">Peptidase M41 domain-containing protein</fullName>
    </recommendedName>
</protein>
<dbReference type="EMBL" id="ADOU02000004">
    <property type="protein sequence ID" value="KGJ71338.1"/>
    <property type="molecule type" value="Genomic_DNA"/>
</dbReference>
<dbReference type="Proteomes" id="UP000024900">
    <property type="component" value="Unassembled WGS sequence"/>
</dbReference>
<dbReference type="AlphaFoldDB" id="A0A837CR98"/>
<comment type="caution">
    <text evidence="1">The sequence shown here is derived from an EMBL/GenBank/DDBJ whole genome shotgun (WGS) entry which is preliminary data.</text>
</comment>
<dbReference type="GO" id="GO:0004176">
    <property type="term" value="F:ATP-dependent peptidase activity"/>
    <property type="evidence" value="ECO:0007669"/>
    <property type="project" value="InterPro"/>
</dbReference>
<gene>
    <name evidence="1" type="ORF">BJA5080_08399</name>
</gene>
<dbReference type="Gene3D" id="1.20.58.760">
    <property type="entry name" value="Peptidase M41"/>
    <property type="match status" value="1"/>
</dbReference>
<dbReference type="InterPro" id="IPR037219">
    <property type="entry name" value="Peptidase_M41-like"/>
</dbReference>
<dbReference type="GO" id="GO:0006508">
    <property type="term" value="P:proteolysis"/>
    <property type="evidence" value="ECO:0007669"/>
    <property type="project" value="InterPro"/>
</dbReference>
<proteinExistence type="predicted"/>
<dbReference type="RefSeq" id="WP_039184879.1">
    <property type="nucleotide sequence ID" value="NZ_ADOU02000004.1"/>
</dbReference>
<evidence type="ECO:0000313" key="1">
    <source>
        <dbReference type="EMBL" id="KGJ71338.1"/>
    </source>
</evidence>
<accession>A0A837CR98</accession>
<dbReference type="SUPFAM" id="SSF140990">
    <property type="entry name" value="FtsH protease domain-like"/>
    <property type="match status" value="1"/>
</dbReference>
<dbReference type="GO" id="GO:0004222">
    <property type="term" value="F:metalloendopeptidase activity"/>
    <property type="evidence" value="ECO:0007669"/>
    <property type="project" value="InterPro"/>
</dbReference>
<dbReference type="GO" id="GO:0005524">
    <property type="term" value="F:ATP binding"/>
    <property type="evidence" value="ECO:0007669"/>
    <property type="project" value="InterPro"/>
</dbReference>
<sequence length="253" mass="27421">MNDDNMSFGDEHDEYDDLLAEIGRTECEDERIAIHGAGHAVAARLLGKPLGGATINPDQNGKYGGLVWGPRHSVAFGSDDDAADVPELCGQLRDLMPQDGEVRGDAADTYLHVLDRCIELGAASVAERMLLPGEPVPSVSDVEQAVALATLVCKSAEAVERFLSFCEQQAHDLLRPHGPIIMALSIVLKIRRTLTGAEIDDVIATTVAGLQLAAERRRRAEWRKGELAAERFRAACDYLNAVRLPSSAQNRVQ</sequence>